<feature type="coiled-coil region" evidence="5">
    <location>
        <begin position="308"/>
        <end position="335"/>
    </location>
</feature>
<evidence type="ECO:0000256" key="1">
    <source>
        <dbReference type="ARBA" id="ARBA00022723"/>
    </source>
</evidence>
<keyword evidence="2 4" id="KW-0863">Zinc-finger</keyword>
<evidence type="ECO:0000313" key="8">
    <source>
        <dbReference type="EMBL" id="KAJ8023163.1"/>
    </source>
</evidence>
<dbReference type="InterPro" id="IPR017907">
    <property type="entry name" value="Znf_RING_CS"/>
</dbReference>
<feature type="domain" description="B box-type" evidence="7">
    <location>
        <begin position="93"/>
        <end position="140"/>
    </location>
</feature>
<dbReference type="InterPro" id="IPR001841">
    <property type="entry name" value="Znf_RING"/>
</dbReference>
<dbReference type="SUPFAM" id="SSF57850">
    <property type="entry name" value="RING/U-box"/>
    <property type="match status" value="1"/>
</dbReference>
<comment type="caution">
    <text evidence="8">The sequence shown here is derived from an EMBL/GenBank/DDBJ whole genome shotgun (WGS) entry which is preliminary data.</text>
</comment>
<keyword evidence="3" id="KW-0862">Zinc</keyword>
<dbReference type="PROSITE" id="PS50089">
    <property type="entry name" value="ZF_RING_2"/>
    <property type="match status" value="1"/>
</dbReference>
<dbReference type="Gene3D" id="3.30.160.60">
    <property type="entry name" value="Classic Zinc Finger"/>
    <property type="match status" value="1"/>
</dbReference>
<dbReference type="OrthoDB" id="1913494at2759"/>
<dbReference type="SMART" id="SM00336">
    <property type="entry name" value="BBOX"/>
    <property type="match status" value="2"/>
</dbReference>
<dbReference type="SMART" id="SM00184">
    <property type="entry name" value="RING"/>
    <property type="match status" value="1"/>
</dbReference>
<dbReference type="PANTHER" id="PTHR25462:SF296">
    <property type="entry name" value="MEIOTIC P26, ISOFORM F"/>
    <property type="match status" value="1"/>
</dbReference>
<keyword evidence="9" id="KW-1185">Reference proteome</keyword>
<evidence type="ECO:0000256" key="3">
    <source>
        <dbReference type="ARBA" id="ARBA00022833"/>
    </source>
</evidence>
<evidence type="ECO:0000256" key="2">
    <source>
        <dbReference type="ARBA" id="ARBA00022771"/>
    </source>
</evidence>
<evidence type="ECO:0000256" key="4">
    <source>
        <dbReference type="PROSITE-ProRule" id="PRU00024"/>
    </source>
</evidence>
<reference evidence="8" key="1">
    <citation type="submission" date="2021-10" db="EMBL/GenBank/DDBJ databases">
        <title>Tropical sea cucumber genome reveals ecological adaptation and Cuvierian tubules defense mechanism.</title>
        <authorList>
            <person name="Chen T."/>
        </authorList>
    </citation>
    <scope>NUCLEOTIDE SEQUENCE</scope>
    <source>
        <strain evidence="8">Nanhai2018</strain>
        <tissue evidence="8">Muscle</tissue>
    </source>
</reference>
<dbReference type="Gene3D" id="2.120.10.30">
    <property type="entry name" value="TolB, C-terminal domain"/>
    <property type="match status" value="1"/>
</dbReference>
<evidence type="ECO:0000256" key="5">
    <source>
        <dbReference type="SAM" id="Coils"/>
    </source>
</evidence>
<dbReference type="InterPro" id="IPR011042">
    <property type="entry name" value="6-blade_b-propeller_TolB-like"/>
</dbReference>
<organism evidence="8 9">
    <name type="scientific">Holothuria leucospilota</name>
    <name type="common">Black long sea cucumber</name>
    <name type="synonym">Mertensiothuria leucospilota</name>
    <dbReference type="NCBI Taxonomy" id="206669"/>
    <lineage>
        <taxon>Eukaryota</taxon>
        <taxon>Metazoa</taxon>
        <taxon>Echinodermata</taxon>
        <taxon>Eleutherozoa</taxon>
        <taxon>Echinozoa</taxon>
        <taxon>Holothuroidea</taxon>
        <taxon>Aspidochirotacea</taxon>
        <taxon>Aspidochirotida</taxon>
        <taxon>Holothuriidae</taxon>
        <taxon>Holothuria</taxon>
    </lineage>
</organism>
<sequence>MDSKSLIEDIDEKFCQCCLCLEQYKEPKLLPCLHRFCKNCLENLIQVNPEVLPCPICRDECTVPEGRIDGFKTDFHMTNIIEFIELRKSLEGGNTRECIGCSKKENIFAYCFKCNSFLCAMCFEYHKSNNMLKDHRSHILSLRDVESGNITLEKLESLKEAPRCKTHPENVSQLCCSTCDNLPVCITCSYGQRHKDHKIYDVIDLANKEKDTLSENLALLNNSKDSLYDTIENLKRKPSKIVTDINKQMQHLQSKYKDDVTAIELKRNKKLTQKETAEIEAKSHYEKVTKSLRERMAFEIKKAKERYHESFVKEKQEYENRLIRIRENQEKEEAALDKEDQVIEIHMKKSKEALKEEEKVKLNSNSKELQYFDNAFKRIENLNTTASCILSANNIWTFVQCIPDVCLAIKSLLKVMKIECKDLSQPTALQTAVSNHPEDIVEKKTSQITLKHDTLIVSIDQIRAEGWKVFDFVSIDNYVAIFGETKTLKRKFISLHSMSGNLIRKAKMTFCDKPLCVGFKKSIIAMAHKPKVIALFDIFNDELRKKNVKENIEDTLADIYTSINCIATDYTNSRILVGCYYSSFLLMYDDKLNYSGGIKLPASKIQYPGDIAVSKGDIIVCGGNNSIVFVVNIKGQIIHEIDRNNLDQPLQIPIEVQTDENGHVYVSWHDASSDDYSIVMYDENKTNPILSRPLNGNAWCLSTGTETQKLMMIDGNSGILLLQEVVIWNKPT</sequence>
<dbReference type="InterPro" id="IPR000315">
    <property type="entry name" value="Znf_B-box"/>
</dbReference>
<keyword evidence="5" id="KW-0175">Coiled coil</keyword>
<dbReference type="PANTHER" id="PTHR25462">
    <property type="entry name" value="BONUS, ISOFORM C-RELATED"/>
    <property type="match status" value="1"/>
</dbReference>
<feature type="coiled-coil region" evidence="5">
    <location>
        <begin position="203"/>
        <end position="237"/>
    </location>
</feature>
<dbReference type="EMBL" id="JAIZAY010000020">
    <property type="protein sequence ID" value="KAJ8023163.1"/>
    <property type="molecule type" value="Genomic_DNA"/>
</dbReference>
<dbReference type="CDD" id="cd19756">
    <property type="entry name" value="Bbox2"/>
    <property type="match status" value="1"/>
</dbReference>
<dbReference type="PROSITE" id="PS50119">
    <property type="entry name" value="ZF_BBOX"/>
    <property type="match status" value="1"/>
</dbReference>
<accession>A0A9Q1BF50</accession>
<dbReference type="Pfam" id="PF00097">
    <property type="entry name" value="zf-C3HC4"/>
    <property type="match status" value="1"/>
</dbReference>
<dbReference type="PROSITE" id="PS00518">
    <property type="entry name" value="ZF_RING_1"/>
    <property type="match status" value="1"/>
</dbReference>
<dbReference type="SUPFAM" id="SSF57845">
    <property type="entry name" value="B-box zinc-binding domain"/>
    <property type="match status" value="1"/>
</dbReference>
<dbReference type="GO" id="GO:0008270">
    <property type="term" value="F:zinc ion binding"/>
    <property type="evidence" value="ECO:0007669"/>
    <property type="project" value="UniProtKB-KW"/>
</dbReference>
<feature type="domain" description="RING-type" evidence="6">
    <location>
        <begin position="17"/>
        <end position="58"/>
    </location>
</feature>
<dbReference type="InterPro" id="IPR018957">
    <property type="entry name" value="Znf_C3HC4_RING-type"/>
</dbReference>
<dbReference type="SUPFAM" id="SSF101898">
    <property type="entry name" value="NHL repeat"/>
    <property type="match status" value="1"/>
</dbReference>
<gene>
    <name evidence="8" type="ORF">HOLleu_38266</name>
</gene>
<protein>
    <submittedName>
        <fullName evidence="8">E3 ubiquitin-protein ligase TRIM56</fullName>
    </submittedName>
</protein>
<name>A0A9Q1BF50_HOLLE</name>
<evidence type="ECO:0000259" key="7">
    <source>
        <dbReference type="PROSITE" id="PS50119"/>
    </source>
</evidence>
<proteinExistence type="predicted"/>
<dbReference type="Proteomes" id="UP001152320">
    <property type="component" value="Chromosome 20"/>
</dbReference>
<keyword evidence="1" id="KW-0479">Metal-binding</keyword>
<dbReference type="AlphaFoldDB" id="A0A9Q1BF50"/>
<dbReference type="InterPro" id="IPR047153">
    <property type="entry name" value="TRIM45/56/19-like"/>
</dbReference>
<dbReference type="InterPro" id="IPR013083">
    <property type="entry name" value="Znf_RING/FYVE/PHD"/>
</dbReference>
<evidence type="ECO:0000313" key="9">
    <source>
        <dbReference type="Proteomes" id="UP001152320"/>
    </source>
</evidence>
<evidence type="ECO:0000259" key="6">
    <source>
        <dbReference type="PROSITE" id="PS50089"/>
    </source>
</evidence>
<dbReference type="Gene3D" id="3.30.40.10">
    <property type="entry name" value="Zinc/RING finger domain, C3HC4 (zinc finger)"/>
    <property type="match status" value="1"/>
</dbReference>